<dbReference type="SUPFAM" id="SSF52467">
    <property type="entry name" value="DHS-like NAD/FAD-binding domain"/>
    <property type="match status" value="1"/>
</dbReference>
<dbReference type="InterPro" id="IPR011766">
    <property type="entry name" value="TPP_enzyme_TPP-bd"/>
</dbReference>
<evidence type="ECO:0000256" key="1">
    <source>
        <dbReference type="ARBA" id="ARBA00007812"/>
    </source>
</evidence>
<feature type="domain" description="Thiamine pyrophosphate enzyme TPP-binding" evidence="5">
    <location>
        <begin position="395"/>
        <end position="536"/>
    </location>
</feature>
<name>A0ABU2DSD7_9MICC</name>
<organism evidence="7 8">
    <name type="scientific">Nesterenkonia aerolata</name>
    <dbReference type="NCBI Taxonomy" id="3074079"/>
    <lineage>
        <taxon>Bacteria</taxon>
        <taxon>Bacillati</taxon>
        <taxon>Actinomycetota</taxon>
        <taxon>Actinomycetes</taxon>
        <taxon>Micrococcales</taxon>
        <taxon>Micrococcaceae</taxon>
        <taxon>Nesterenkonia</taxon>
    </lineage>
</organism>
<dbReference type="PANTHER" id="PTHR18968">
    <property type="entry name" value="THIAMINE PYROPHOSPHATE ENZYMES"/>
    <property type="match status" value="1"/>
</dbReference>
<dbReference type="InterPro" id="IPR029035">
    <property type="entry name" value="DHS-like_NAD/FAD-binding_dom"/>
</dbReference>
<dbReference type="InterPro" id="IPR012001">
    <property type="entry name" value="Thiamin_PyroP_enz_TPP-bd_dom"/>
</dbReference>
<dbReference type="PANTHER" id="PTHR18968:SF120">
    <property type="entry name" value="ACETOLACTATE SYNTHASE LARGE SUBUNIT"/>
    <property type="match status" value="1"/>
</dbReference>
<evidence type="ECO:0000259" key="6">
    <source>
        <dbReference type="Pfam" id="PF02776"/>
    </source>
</evidence>
<dbReference type="InterPro" id="IPR012000">
    <property type="entry name" value="Thiamin_PyroP_enz_cen_dom"/>
</dbReference>
<evidence type="ECO:0000259" key="5">
    <source>
        <dbReference type="Pfam" id="PF02775"/>
    </source>
</evidence>
<evidence type="ECO:0000256" key="2">
    <source>
        <dbReference type="ARBA" id="ARBA00023052"/>
    </source>
</evidence>
<dbReference type="Pfam" id="PF00205">
    <property type="entry name" value="TPP_enzyme_M"/>
    <property type="match status" value="1"/>
</dbReference>
<keyword evidence="2 3" id="KW-0786">Thiamine pyrophosphate</keyword>
<accession>A0ABU2DSD7</accession>
<dbReference type="RefSeq" id="WP_310548279.1">
    <property type="nucleotide sequence ID" value="NZ_JAVKGR010000006.1"/>
</dbReference>
<gene>
    <name evidence="7" type="ORF">RIL96_06890</name>
</gene>
<sequence length="558" mass="59825">MSDTEAASPLHVGAAVVESLTAHGVDRVYSVPGESFLAVLDGLHDAEITNVVARHEGGATYMAEAQGKLTGRPGVALVTRGPGAANAFVAVHSAWQDGTPMVLFVGMVPISDRGRESFQEFDPAAWFGSQTKRVLMLDDPDRASDIVAEAFFAASSGRPGPVVVGLPEDIIRRPFTGEITRPLPVAEGALGTEDVEALITALSGAERPLLYLGGPRWTPQVSAQVAQFAERHRIPVVHDWRATDRIPSSSPVNAGWLGYGSAEMPGQMLEEADVVIGVGAVLSDVPTDGYTLRQRPDATTILVTADPSLQGSSGPVTRHILASPQAFAEAAEALEISPRIDWETWCRRGVEAHRSRSVPIPREELPETVRGTAHMAVVMEELRRWLPEDPISTFGAGNHCVWAQYYMPTETYPSQLSTRNGSMGYSVPAAVVASLEHPERMVVAIVGDGEFLMNGQELATAAQYGAAFLVIVMDNGEFGTIRAHQERQYPQRISGTQIANPDFAAFGRAFGGHAEQITDDADVAGAMERAVHAVTGEHRIAVLQVLTDQRLSTPLTHT</sequence>
<dbReference type="NCBIfam" id="NF006052">
    <property type="entry name" value="PRK08199.1"/>
    <property type="match status" value="1"/>
</dbReference>
<dbReference type="CDD" id="cd07035">
    <property type="entry name" value="TPP_PYR_POX_like"/>
    <property type="match status" value="1"/>
</dbReference>
<dbReference type="Proteomes" id="UP001251870">
    <property type="component" value="Unassembled WGS sequence"/>
</dbReference>
<proteinExistence type="inferred from homology"/>
<protein>
    <submittedName>
        <fullName evidence="7">Thiamine pyrophosphate-binding protein</fullName>
    </submittedName>
</protein>
<dbReference type="InterPro" id="IPR029061">
    <property type="entry name" value="THDP-binding"/>
</dbReference>
<dbReference type="CDD" id="cd00568">
    <property type="entry name" value="TPP_enzymes"/>
    <property type="match status" value="1"/>
</dbReference>
<dbReference type="SUPFAM" id="SSF52518">
    <property type="entry name" value="Thiamin diphosphate-binding fold (THDP-binding)"/>
    <property type="match status" value="2"/>
</dbReference>
<evidence type="ECO:0000256" key="3">
    <source>
        <dbReference type="RuleBase" id="RU362132"/>
    </source>
</evidence>
<keyword evidence="8" id="KW-1185">Reference proteome</keyword>
<evidence type="ECO:0000313" key="7">
    <source>
        <dbReference type="EMBL" id="MDR8019290.1"/>
    </source>
</evidence>
<dbReference type="EMBL" id="JAVKGR010000006">
    <property type="protein sequence ID" value="MDR8019290.1"/>
    <property type="molecule type" value="Genomic_DNA"/>
</dbReference>
<evidence type="ECO:0000313" key="8">
    <source>
        <dbReference type="Proteomes" id="UP001251870"/>
    </source>
</evidence>
<reference evidence="7 8" key="1">
    <citation type="submission" date="2023-09" db="EMBL/GenBank/DDBJ databases">
        <title>Description of three actinobacteria isolated from air of manufacturing shop in a pharmaceutical factory.</title>
        <authorList>
            <person name="Zhang D.-F."/>
        </authorList>
    </citation>
    <scope>NUCLEOTIDE SEQUENCE [LARGE SCALE GENOMIC DNA]</scope>
    <source>
        <strain evidence="7 8">LY-0111</strain>
    </source>
</reference>
<feature type="domain" description="Thiamine pyrophosphate enzyme central" evidence="4">
    <location>
        <begin position="195"/>
        <end position="330"/>
    </location>
</feature>
<dbReference type="Pfam" id="PF02775">
    <property type="entry name" value="TPP_enzyme_C"/>
    <property type="match status" value="1"/>
</dbReference>
<evidence type="ECO:0000259" key="4">
    <source>
        <dbReference type="Pfam" id="PF00205"/>
    </source>
</evidence>
<comment type="caution">
    <text evidence="7">The sequence shown here is derived from an EMBL/GenBank/DDBJ whole genome shotgun (WGS) entry which is preliminary data.</text>
</comment>
<dbReference type="InterPro" id="IPR045229">
    <property type="entry name" value="TPP_enz"/>
</dbReference>
<comment type="similarity">
    <text evidence="1 3">Belongs to the TPP enzyme family.</text>
</comment>
<dbReference type="Gene3D" id="3.40.50.970">
    <property type="match status" value="2"/>
</dbReference>
<feature type="domain" description="Thiamine pyrophosphate enzyme N-terminal TPP-binding" evidence="6">
    <location>
        <begin position="11"/>
        <end position="124"/>
    </location>
</feature>
<dbReference type="Gene3D" id="3.40.50.1220">
    <property type="entry name" value="TPP-binding domain"/>
    <property type="match status" value="1"/>
</dbReference>
<dbReference type="Pfam" id="PF02776">
    <property type="entry name" value="TPP_enzyme_N"/>
    <property type="match status" value="1"/>
</dbReference>